<dbReference type="GO" id="GO:0051991">
    <property type="term" value="F:UDP-N-acetyl-D-glucosamine:N-acetylmuramoyl-L-alanyl-D-glutamyl-meso-2,6-diaminopimelyl-D-alanyl-D-alanine-diphosphoundecaprenol 4-beta-N-acetylglucosaminlytransferase activity"/>
    <property type="evidence" value="ECO:0007669"/>
    <property type="project" value="RHEA"/>
</dbReference>
<dbReference type="GO" id="GO:0008360">
    <property type="term" value="P:regulation of cell shape"/>
    <property type="evidence" value="ECO:0007669"/>
    <property type="project" value="UniProtKB-KW"/>
</dbReference>
<feature type="binding site" evidence="10">
    <location>
        <position position="191"/>
    </location>
    <ligand>
        <name>UDP-N-acetyl-alpha-D-glucosamine</name>
        <dbReference type="ChEBI" id="CHEBI:57705"/>
    </ligand>
</feature>
<reference evidence="14 15" key="1">
    <citation type="submission" date="2014-11" db="EMBL/GenBank/DDBJ databases">
        <title>Symbiosis island explosion on the genome of extra-slow-growing strains of soybean bradyrhizobia with massive insertion sequences.</title>
        <authorList>
            <person name="Iida T."/>
            <person name="Minamisawa K."/>
        </authorList>
    </citation>
    <scope>NUCLEOTIDE SEQUENCE [LARGE SCALE GENOMIC DNA]</scope>
    <source>
        <strain evidence="14 15">NK6</strain>
    </source>
</reference>
<evidence type="ECO:0000256" key="7">
    <source>
        <dbReference type="ARBA" id="ARBA00023136"/>
    </source>
</evidence>
<feature type="domain" description="Glycosyl transferase family 28 C-terminal" evidence="13">
    <location>
        <begin position="185"/>
        <end position="340"/>
    </location>
</feature>
<dbReference type="AlphaFoldDB" id="A0A0E3VSX0"/>
<keyword evidence="1 10" id="KW-1003">Cell membrane</keyword>
<dbReference type="GO" id="GO:0071555">
    <property type="term" value="P:cell wall organization"/>
    <property type="evidence" value="ECO:0007669"/>
    <property type="project" value="UniProtKB-KW"/>
</dbReference>
<keyword evidence="5 10" id="KW-0133">Cell shape</keyword>
<feature type="binding site" evidence="10">
    <location>
        <position position="163"/>
    </location>
    <ligand>
        <name>UDP-N-acetyl-alpha-D-glucosamine</name>
        <dbReference type="ChEBI" id="CHEBI:57705"/>
    </ligand>
</feature>
<comment type="caution">
    <text evidence="10">Lacks conserved residue(s) required for the propagation of feature annotation.</text>
</comment>
<dbReference type="CDD" id="cd03785">
    <property type="entry name" value="GT28_MurG"/>
    <property type="match status" value="1"/>
</dbReference>
<comment type="pathway">
    <text evidence="10">Cell wall biogenesis; peptidoglycan biosynthesis.</text>
</comment>
<dbReference type="GO" id="GO:0050511">
    <property type="term" value="F:undecaprenyldiphospho-muramoylpentapeptide beta-N-acetylglucosaminyltransferase activity"/>
    <property type="evidence" value="ECO:0007669"/>
    <property type="project" value="UniProtKB-UniRule"/>
</dbReference>
<dbReference type="InterPro" id="IPR006009">
    <property type="entry name" value="GlcNAc_MurG"/>
</dbReference>
<dbReference type="Pfam" id="PF04101">
    <property type="entry name" value="Glyco_tran_28_C"/>
    <property type="match status" value="1"/>
</dbReference>
<dbReference type="PANTHER" id="PTHR21015:SF22">
    <property type="entry name" value="GLYCOSYLTRANSFERASE"/>
    <property type="match status" value="1"/>
</dbReference>
<dbReference type="UniPathway" id="UPA00219"/>
<keyword evidence="4 10" id="KW-0808">Transferase</keyword>
<evidence type="ECO:0000259" key="12">
    <source>
        <dbReference type="Pfam" id="PF03033"/>
    </source>
</evidence>
<evidence type="ECO:0000256" key="4">
    <source>
        <dbReference type="ARBA" id="ARBA00022679"/>
    </source>
</evidence>
<feature type="binding site" evidence="10">
    <location>
        <position position="120"/>
    </location>
    <ligand>
        <name>UDP-N-acetyl-alpha-D-glucosamine</name>
        <dbReference type="ChEBI" id="CHEBI:57705"/>
    </ligand>
</feature>
<evidence type="ECO:0000256" key="8">
    <source>
        <dbReference type="ARBA" id="ARBA00023306"/>
    </source>
</evidence>
<accession>A0A0E3VSX0</accession>
<dbReference type="GO" id="GO:0005975">
    <property type="term" value="P:carbohydrate metabolic process"/>
    <property type="evidence" value="ECO:0007669"/>
    <property type="project" value="InterPro"/>
</dbReference>
<feature type="binding site" evidence="10">
    <location>
        <begin position="9"/>
        <end position="11"/>
    </location>
    <ligand>
        <name>UDP-N-acetyl-alpha-D-glucosamine</name>
        <dbReference type="ChEBI" id="CHEBI:57705"/>
    </ligand>
</feature>
<keyword evidence="6 10" id="KW-0573">Peptidoglycan synthesis</keyword>
<comment type="function">
    <text evidence="10">Cell wall formation. Catalyzes the transfer of a GlcNAc subunit on undecaprenyl-pyrophosphoryl-MurNAc-pentapeptide (lipid intermediate I) to form undecaprenyl-pyrophosphoryl-MurNAc-(pentapeptide)GlcNAc (lipid intermediate II).</text>
</comment>
<dbReference type="Gene3D" id="3.40.50.2000">
    <property type="entry name" value="Glycogen Phosphorylase B"/>
    <property type="match status" value="2"/>
</dbReference>
<evidence type="ECO:0000259" key="13">
    <source>
        <dbReference type="Pfam" id="PF04101"/>
    </source>
</evidence>
<comment type="catalytic activity">
    <reaction evidence="10">
        <text>di-trans,octa-cis-undecaprenyl diphospho-N-acetyl-alpha-D-muramoyl-L-alanyl-D-glutamyl-meso-2,6-diaminopimeloyl-D-alanyl-D-alanine + UDP-N-acetyl-alpha-D-glucosamine = di-trans,octa-cis-undecaprenyl diphospho-[N-acetyl-alpha-D-glucosaminyl-(1-&gt;4)]-N-acetyl-alpha-D-muramoyl-L-alanyl-D-glutamyl-meso-2,6-diaminopimeloyl-D-alanyl-D-alanine + UDP + H(+)</text>
        <dbReference type="Rhea" id="RHEA:31227"/>
        <dbReference type="ChEBI" id="CHEBI:15378"/>
        <dbReference type="ChEBI" id="CHEBI:57705"/>
        <dbReference type="ChEBI" id="CHEBI:58223"/>
        <dbReference type="ChEBI" id="CHEBI:61387"/>
        <dbReference type="ChEBI" id="CHEBI:61388"/>
        <dbReference type="EC" id="2.4.1.227"/>
    </reaction>
</comment>
<feature type="compositionally biased region" description="Basic and acidic residues" evidence="11">
    <location>
        <begin position="371"/>
        <end position="381"/>
    </location>
</feature>
<feature type="binding site" evidence="10">
    <location>
        <position position="292"/>
    </location>
    <ligand>
        <name>UDP-N-acetyl-alpha-D-glucosamine</name>
        <dbReference type="ChEBI" id="CHEBI:57705"/>
    </ligand>
</feature>
<dbReference type="InterPro" id="IPR007235">
    <property type="entry name" value="Glyco_trans_28_C"/>
</dbReference>
<evidence type="ECO:0000256" key="1">
    <source>
        <dbReference type="ARBA" id="ARBA00022475"/>
    </source>
</evidence>
<dbReference type="Proteomes" id="UP000063308">
    <property type="component" value="Chromosome"/>
</dbReference>
<keyword evidence="9 10" id="KW-0961">Cell wall biogenesis/degradation</keyword>
<dbReference type="EC" id="2.4.1.227" evidence="10"/>
<dbReference type="InterPro" id="IPR004276">
    <property type="entry name" value="GlycoTrans_28_N"/>
</dbReference>
<keyword evidence="7 10" id="KW-0472">Membrane</keyword>
<dbReference type="Pfam" id="PF03033">
    <property type="entry name" value="Glyco_transf_28"/>
    <property type="match status" value="1"/>
</dbReference>
<proteinExistence type="inferred from homology"/>
<dbReference type="HAMAP" id="MF_00033">
    <property type="entry name" value="MurG"/>
    <property type="match status" value="1"/>
</dbReference>
<evidence type="ECO:0000256" key="2">
    <source>
        <dbReference type="ARBA" id="ARBA00022618"/>
    </source>
</evidence>
<dbReference type="GO" id="GO:0009252">
    <property type="term" value="P:peptidoglycan biosynthetic process"/>
    <property type="evidence" value="ECO:0007669"/>
    <property type="project" value="UniProtKB-UniRule"/>
</dbReference>
<dbReference type="SUPFAM" id="SSF53756">
    <property type="entry name" value="UDP-Glycosyltransferase/glycogen phosphorylase"/>
    <property type="match status" value="1"/>
</dbReference>
<sequence length="390" mass="40919">MILLAAGGTGGHLFPAEALGVELIRRGFRVRLVTDERALRYSGLFSKDMIDVVSSETARGRNPFQVAYAGLTLAAGTLSAYSLIKRLKPVAVVGFGGYPTLPPLVAAKFAGVPGIIHDANAVLGRANRFLSSRVRAIATSLPGVLDRDPALSGKTTTVGTPMRPAVLAAAAVPYAAPEANGPLRLLVVGGSQGARIMADIVPGAIERLEPALWGRLILTQQVRDEDMNRVRAVYDKLKINAELAPFFTDLPARLASNHLVVSRSGAGTVAELAAIGRPSILVPLPGSIDQDQFANAGVLAKVDGAIRIPQTEFTSDRLASEISALAAEPARLTAMAAAAKGAGGSMPPSGWPIWWSRSRAFSTRHSGRAARRTDPESRDSGFARVASAPE</sequence>
<dbReference type="GO" id="GO:0051301">
    <property type="term" value="P:cell division"/>
    <property type="evidence" value="ECO:0007669"/>
    <property type="project" value="UniProtKB-KW"/>
</dbReference>
<evidence type="ECO:0000256" key="6">
    <source>
        <dbReference type="ARBA" id="ARBA00022984"/>
    </source>
</evidence>
<protein>
    <recommendedName>
        <fullName evidence="10">UDP-N-acetylglucosamine--N-acetylmuramyl-(pentapeptide) pyrophosphoryl-undecaprenol N-acetylglucosamine transferase</fullName>
        <ecNumber evidence="10">2.4.1.227</ecNumber>
    </recommendedName>
    <alternativeName>
        <fullName evidence="10">Undecaprenyl-PP-MurNAc-pentapeptide-UDPGlcNAc GlcNAc transferase</fullName>
    </alternativeName>
</protein>
<feature type="domain" description="Glycosyltransferase family 28 N-terminal" evidence="12">
    <location>
        <begin position="2"/>
        <end position="138"/>
    </location>
</feature>
<feature type="region of interest" description="Disordered" evidence="11">
    <location>
        <begin position="364"/>
        <end position="390"/>
    </location>
</feature>
<dbReference type="GO" id="GO:0005886">
    <property type="term" value="C:plasma membrane"/>
    <property type="evidence" value="ECO:0007669"/>
    <property type="project" value="UniProtKB-SubCell"/>
</dbReference>
<keyword evidence="8 10" id="KW-0131">Cell cycle</keyword>
<dbReference type="PANTHER" id="PTHR21015">
    <property type="entry name" value="UDP-N-ACETYLGLUCOSAMINE--N-ACETYLMURAMYL-(PENTAPEPTIDE) PYROPHOSPHORYL-UNDECAPRENOL N-ACETYLGLUCOSAMINE TRANSFERASE 1"/>
    <property type="match status" value="1"/>
</dbReference>
<comment type="subcellular location">
    <subcellularLocation>
        <location evidence="10">Cell membrane</location>
        <topology evidence="10">Peripheral membrane protein</topology>
        <orientation evidence="10">Cytoplasmic side</orientation>
    </subcellularLocation>
</comment>
<name>A0A0E3VSX0_9BRAD</name>
<evidence type="ECO:0000256" key="5">
    <source>
        <dbReference type="ARBA" id="ARBA00022960"/>
    </source>
</evidence>
<keyword evidence="3 10" id="KW-0328">Glycosyltransferase</keyword>
<keyword evidence="2 10" id="KW-0132">Cell division</keyword>
<evidence type="ECO:0000256" key="10">
    <source>
        <dbReference type="HAMAP-Rule" id="MF_00033"/>
    </source>
</evidence>
<evidence type="ECO:0000256" key="3">
    <source>
        <dbReference type="ARBA" id="ARBA00022676"/>
    </source>
</evidence>
<comment type="similarity">
    <text evidence="10">Belongs to the glycosyltransferase 28 family. MurG subfamily.</text>
</comment>
<evidence type="ECO:0000256" key="11">
    <source>
        <dbReference type="SAM" id="MobiDB-lite"/>
    </source>
</evidence>
<dbReference type="EMBL" id="AP014685">
    <property type="protein sequence ID" value="BAR54645.1"/>
    <property type="molecule type" value="Genomic_DNA"/>
</dbReference>
<evidence type="ECO:0000313" key="14">
    <source>
        <dbReference type="EMBL" id="BAR54645.1"/>
    </source>
</evidence>
<evidence type="ECO:0000313" key="15">
    <source>
        <dbReference type="Proteomes" id="UP000063308"/>
    </source>
</evidence>
<organism evidence="14 15">
    <name type="scientific">Bradyrhizobium diazoefficiens</name>
    <dbReference type="NCBI Taxonomy" id="1355477"/>
    <lineage>
        <taxon>Bacteria</taxon>
        <taxon>Pseudomonadati</taxon>
        <taxon>Pseudomonadota</taxon>
        <taxon>Alphaproteobacteria</taxon>
        <taxon>Hyphomicrobiales</taxon>
        <taxon>Nitrobacteraceae</taxon>
        <taxon>Bradyrhizobium</taxon>
    </lineage>
</organism>
<gene>
    <name evidence="10" type="primary">murG</name>
    <name evidence="14" type="ORF">NK6_1461</name>
</gene>
<evidence type="ECO:0000256" key="9">
    <source>
        <dbReference type="ARBA" id="ARBA00023316"/>
    </source>
</evidence>